<dbReference type="InterPro" id="IPR029066">
    <property type="entry name" value="PLP-binding_barrel"/>
</dbReference>
<evidence type="ECO:0000313" key="9">
    <source>
        <dbReference type="Proteomes" id="UP000257479"/>
    </source>
</evidence>
<reference evidence="6 9" key="2">
    <citation type="journal article" date="2018" name="Nat. Biotechnol.">
        <title>A standardized bacterial taxonomy based on genome phylogeny substantially revises the tree of life.</title>
        <authorList>
            <person name="Parks D.H."/>
            <person name="Chuvochina M."/>
            <person name="Waite D.W."/>
            <person name="Rinke C."/>
            <person name="Skarshewski A."/>
            <person name="Chaumeil P.A."/>
            <person name="Hugenholtz P."/>
        </authorList>
    </citation>
    <scope>NUCLEOTIDE SEQUENCE [LARGE SCALE GENOMIC DNA]</scope>
    <source>
        <strain evidence="6">UBA9152</strain>
    </source>
</reference>
<dbReference type="Pfam" id="PF01168">
    <property type="entry name" value="Ala_racemase_N"/>
    <property type="match status" value="1"/>
</dbReference>
<dbReference type="STRING" id="400772.RR49_02116"/>
<dbReference type="InterPro" id="IPR009006">
    <property type="entry name" value="Ala_racemase/Decarboxylase_C"/>
</dbReference>
<accession>A0A0F0LSL0</accession>
<dbReference type="EC" id="5.1.1.1" evidence="7"/>
<dbReference type="EMBL" id="JYIY01000077">
    <property type="protein sequence ID" value="KJL35684.1"/>
    <property type="molecule type" value="Genomic_DNA"/>
</dbReference>
<keyword evidence="2 4" id="KW-0663">Pyridoxal phosphate</keyword>
<dbReference type="SUPFAM" id="SSF51419">
    <property type="entry name" value="PLP-binding barrel"/>
    <property type="match status" value="1"/>
</dbReference>
<reference evidence="7 8" key="1">
    <citation type="submission" date="2015-02" db="EMBL/GenBank/DDBJ databases">
        <title>Draft genome sequences of ten Microbacterium spp. with emphasis on heavy metal contaminated environments.</title>
        <authorList>
            <person name="Corretto E."/>
        </authorList>
    </citation>
    <scope>NUCLEOTIDE SEQUENCE [LARGE SCALE GENOMIC DNA]</scope>
    <source>
        <strain evidence="7 8">DSM 18659</strain>
    </source>
</reference>
<evidence type="ECO:0000313" key="7">
    <source>
        <dbReference type="EMBL" id="KJL35684.1"/>
    </source>
</evidence>
<dbReference type="Proteomes" id="UP000033451">
    <property type="component" value="Unassembled WGS sequence"/>
</dbReference>
<evidence type="ECO:0000256" key="2">
    <source>
        <dbReference type="ARBA" id="ARBA00022898"/>
    </source>
</evidence>
<keyword evidence="3 7" id="KW-0413">Isomerase</keyword>
<dbReference type="GO" id="GO:0008784">
    <property type="term" value="F:alanine racemase activity"/>
    <property type="evidence" value="ECO:0007669"/>
    <property type="project" value="UniProtKB-EC"/>
</dbReference>
<dbReference type="GO" id="GO:0030632">
    <property type="term" value="P:D-alanine biosynthetic process"/>
    <property type="evidence" value="ECO:0007669"/>
    <property type="project" value="TreeGrafter"/>
</dbReference>
<keyword evidence="8" id="KW-1185">Reference proteome</keyword>
<evidence type="ECO:0000259" key="5">
    <source>
        <dbReference type="SMART" id="SM01005"/>
    </source>
</evidence>
<proteinExistence type="predicted"/>
<dbReference type="GO" id="GO:0009252">
    <property type="term" value="P:peptidoglycan biosynthetic process"/>
    <property type="evidence" value="ECO:0007669"/>
    <property type="project" value="TreeGrafter"/>
</dbReference>
<dbReference type="AlphaFoldDB" id="A0A0F0LSL0"/>
<dbReference type="GO" id="GO:0005829">
    <property type="term" value="C:cytosol"/>
    <property type="evidence" value="ECO:0007669"/>
    <property type="project" value="TreeGrafter"/>
</dbReference>
<dbReference type="SMART" id="SM01005">
    <property type="entry name" value="Ala_racemase_C"/>
    <property type="match status" value="1"/>
</dbReference>
<evidence type="ECO:0000256" key="1">
    <source>
        <dbReference type="ARBA" id="ARBA00001933"/>
    </source>
</evidence>
<gene>
    <name evidence="7" type="primary">alr_3</name>
    <name evidence="6" type="ORF">DCP95_01405</name>
    <name evidence="7" type="ORF">RR49_02116</name>
</gene>
<feature type="domain" description="Alanine racemase C-terminal" evidence="5">
    <location>
        <begin position="241"/>
        <end position="344"/>
    </location>
</feature>
<evidence type="ECO:0000313" key="8">
    <source>
        <dbReference type="Proteomes" id="UP000033451"/>
    </source>
</evidence>
<comment type="caution">
    <text evidence="7">The sequence shown here is derived from an EMBL/GenBank/DDBJ whole genome shotgun (WGS) entry which is preliminary data.</text>
</comment>
<dbReference type="PANTHER" id="PTHR30511:SF0">
    <property type="entry name" value="ALANINE RACEMASE, CATABOLIC-RELATED"/>
    <property type="match status" value="1"/>
</dbReference>
<name>A0A0F0LSL0_9MICO</name>
<dbReference type="EMBL" id="DMNG01000019">
    <property type="protein sequence ID" value="HAN23214.1"/>
    <property type="molecule type" value="Genomic_DNA"/>
</dbReference>
<dbReference type="InterPro" id="IPR000821">
    <property type="entry name" value="Ala_racemase"/>
</dbReference>
<dbReference type="PROSITE" id="PS00395">
    <property type="entry name" value="ALANINE_RACEMASE"/>
    <property type="match status" value="1"/>
</dbReference>
<dbReference type="SUPFAM" id="SSF50621">
    <property type="entry name" value="Alanine racemase C-terminal domain-like"/>
    <property type="match status" value="1"/>
</dbReference>
<organism evidence="7 8">
    <name type="scientific">Microbacterium ginsengisoli</name>
    <dbReference type="NCBI Taxonomy" id="400772"/>
    <lineage>
        <taxon>Bacteria</taxon>
        <taxon>Bacillati</taxon>
        <taxon>Actinomycetota</taxon>
        <taxon>Actinomycetes</taxon>
        <taxon>Micrococcales</taxon>
        <taxon>Microbacteriaceae</taxon>
        <taxon>Microbacterium</taxon>
    </lineage>
</organism>
<protein>
    <submittedName>
        <fullName evidence="7">Alanine racemase</fullName>
        <ecNumber evidence="7">5.1.1.1</ecNumber>
    </submittedName>
</protein>
<evidence type="ECO:0000256" key="4">
    <source>
        <dbReference type="PIRSR" id="PIRSR600821-50"/>
    </source>
</evidence>
<dbReference type="GO" id="GO:0030170">
    <property type="term" value="F:pyridoxal phosphate binding"/>
    <property type="evidence" value="ECO:0007669"/>
    <property type="project" value="TreeGrafter"/>
</dbReference>
<dbReference type="OrthoDB" id="9813814at2"/>
<dbReference type="InterPro" id="IPR011079">
    <property type="entry name" value="Ala_racemase_C"/>
</dbReference>
<feature type="modified residue" description="N6-(pyridoxal phosphate)lysine" evidence="4">
    <location>
        <position position="33"/>
    </location>
</feature>
<dbReference type="PANTHER" id="PTHR30511">
    <property type="entry name" value="ALANINE RACEMASE"/>
    <property type="match status" value="1"/>
</dbReference>
<dbReference type="Gene3D" id="2.40.37.10">
    <property type="entry name" value="Lyase, Ornithine Decarboxylase, Chain A, domain 1"/>
    <property type="match status" value="2"/>
</dbReference>
<dbReference type="PATRIC" id="fig|400772.4.peg.2132"/>
<evidence type="ECO:0000313" key="6">
    <source>
        <dbReference type="EMBL" id="HAN23214.1"/>
    </source>
</evidence>
<dbReference type="InterPro" id="IPR020622">
    <property type="entry name" value="Ala_racemase_pyridoxalP-BS"/>
</dbReference>
<comment type="cofactor">
    <cofactor evidence="1 4">
        <name>pyridoxal 5'-phosphate</name>
        <dbReference type="ChEBI" id="CHEBI:597326"/>
    </cofactor>
</comment>
<dbReference type="RefSeq" id="WP_045248037.1">
    <property type="nucleotide sequence ID" value="NZ_JYIY01000077.1"/>
</dbReference>
<dbReference type="PRINTS" id="PR00992">
    <property type="entry name" value="ALARACEMASE"/>
</dbReference>
<sequence>MTAVLRVSRTALRGNLASLRARVAPAELMLVVKDDAYGHGLANVIPTALAAGITWIGAFDLPTALRVRALAGDEVRVFAWMVAGDESLRAALDAGIDLGVGDPALLDEVVRLAAARGVTARVHLKIDTGLHRNGIRPEQWPDAVARTAAAQTTGALSLEGVWSHLAEASDDEDDAARALFEQALATVREAGLPRPRAHLAASAAASLRPEFRYDMVRIGAFSYGIRPAGGPGEDDLGIAPVGALEAEVVEVRDSTAVLGIGALDGLPSRLGGRVRALSPAGMVALDHVDDLTTSVAAWPGASVGQTVRLYGTGALSATDLAEAIDTIGEEIAVRLSPLIERRAEDDVRTR</sequence>
<dbReference type="Gene3D" id="3.20.20.10">
    <property type="entry name" value="Alanine racemase"/>
    <property type="match status" value="1"/>
</dbReference>
<dbReference type="Proteomes" id="UP000257479">
    <property type="component" value="Unassembled WGS sequence"/>
</dbReference>
<evidence type="ECO:0000256" key="3">
    <source>
        <dbReference type="ARBA" id="ARBA00023235"/>
    </source>
</evidence>
<dbReference type="InterPro" id="IPR001608">
    <property type="entry name" value="Ala_racemase_N"/>
</dbReference>